<dbReference type="FunCoup" id="A0A7I4FAQ5">
    <property type="interactions" value="2090"/>
</dbReference>
<evidence type="ECO:0000313" key="2">
    <source>
        <dbReference type="EnsemblPlants" id="Pp3c1_10400V3.5"/>
    </source>
</evidence>
<dbReference type="AlphaFoldDB" id="A0A7I4FAQ5"/>
<dbReference type="Gene3D" id="2.120.10.30">
    <property type="entry name" value="TolB, C-terminal domain"/>
    <property type="match status" value="1"/>
</dbReference>
<reference evidence="2" key="3">
    <citation type="submission" date="2020-12" db="UniProtKB">
        <authorList>
            <consortium name="EnsemblPlants"/>
        </authorList>
    </citation>
    <scope>IDENTIFICATION</scope>
</reference>
<dbReference type="InterPro" id="IPR029058">
    <property type="entry name" value="AB_hydrolase_fold"/>
</dbReference>
<dbReference type="Gramene" id="Pp3c1_10400V3.21">
    <property type="protein sequence ID" value="Pp3c1_10400V3.21"/>
    <property type="gene ID" value="Pp3c1_10400"/>
</dbReference>
<organism evidence="2 3">
    <name type="scientific">Physcomitrium patens</name>
    <name type="common">Spreading-leaved earth moss</name>
    <name type="synonym">Physcomitrella patens</name>
    <dbReference type="NCBI Taxonomy" id="3218"/>
    <lineage>
        <taxon>Eukaryota</taxon>
        <taxon>Viridiplantae</taxon>
        <taxon>Streptophyta</taxon>
        <taxon>Embryophyta</taxon>
        <taxon>Bryophyta</taxon>
        <taxon>Bryophytina</taxon>
        <taxon>Bryopsida</taxon>
        <taxon>Funariidae</taxon>
        <taxon>Funariales</taxon>
        <taxon>Funariaceae</taxon>
        <taxon>Physcomitrium</taxon>
    </lineage>
</organism>
<dbReference type="EnsemblPlants" id="Pp3c1_10400V3.21">
    <property type="protein sequence ID" value="Pp3c1_10400V3.21"/>
    <property type="gene ID" value="Pp3c1_10400"/>
</dbReference>
<protein>
    <recommendedName>
        <fullName evidence="1">Peptidase S9 prolyl oligopeptidase catalytic domain-containing protein</fullName>
    </recommendedName>
</protein>
<dbReference type="OMA" id="GYTTLCA"/>
<reference evidence="2 3" key="2">
    <citation type="journal article" date="2018" name="Plant J.">
        <title>The Physcomitrella patens chromosome-scale assembly reveals moss genome structure and evolution.</title>
        <authorList>
            <person name="Lang D."/>
            <person name="Ullrich K.K."/>
            <person name="Murat F."/>
            <person name="Fuchs J."/>
            <person name="Jenkins J."/>
            <person name="Haas F.B."/>
            <person name="Piednoel M."/>
            <person name="Gundlach H."/>
            <person name="Van Bel M."/>
            <person name="Meyberg R."/>
            <person name="Vives C."/>
            <person name="Morata J."/>
            <person name="Symeonidi A."/>
            <person name="Hiss M."/>
            <person name="Muchero W."/>
            <person name="Kamisugi Y."/>
            <person name="Saleh O."/>
            <person name="Blanc G."/>
            <person name="Decker E.L."/>
            <person name="van Gessel N."/>
            <person name="Grimwood J."/>
            <person name="Hayes R.D."/>
            <person name="Graham S.W."/>
            <person name="Gunter L.E."/>
            <person name="McDaniel S.F."/>
            <person name="Hoernstein S.N.W."/>
            <person name="Larsson A."/>
            <person name="Li F.W."/>
            <person name="Perroud P.F."/>
            <person name="Phillips J."/>
            <person name="Ranjan P."/>
            <person name="Rokshar D.S."/>
            <person name="Rothfels C.J."/>
            <person name="Schneider L."/>
            <person name="Shu S."/>
            <person name="Stevenson D.W."/>
            <person name="Thummler F."/>
            <person name="Tillich M."/>
            <person name="Villarreal Aguilar J.C."/>
            <person name="Widiez T."/>
            <person name="Wong G.K."/>
            <person name="Wymore A."/>
            <person name="Zhang Y."/>
            <person name="Zimmer A.D."/>
            <person name="Quatrano R.S."/>
            <person name="Mayer K.F.X."/>
            <person name="Goodstein D."/>
            <person name="Casacuberta J.M."/>
            <person name="Vandepoele K."/>
            <person name="Reski R."/>
            <person name="Cuming A.C."/>
            <person name="Tuskan G.A."/>
            <person name="Maumus F."/>
            <person name="Salse J."/>
            <person name="Schmutz J."/>
            <person name="Rensing S.A."/>
        </authorList>
    </citation>
    <scope>NUCLEOTIDE SEQUENCE [LARGE SCALE GENOMIC DNA]</scope>
    <source>
        <strain evidence="2 3">cv. Gransden 2004</strain>
    </source>
</reference>
<evidence type="ECO:0000313" key="3">
    <source>
        <dbReference type="Proteomes" id="UP000006727"/>
    </source>
</evidence>
<dbReference type="InterPro" id="IPR011042">
    <property type="entry name" value="6-blade_b-propeller_TolB-like"/>
</dbReference>
<dbReference type="KEGG" id="ppp:112290488"/>
<sequence>MSLTVSTAGSLHVVARRLGITATPSQSLRSAAFVPSFLGRRFFAFPSQFASQGGSCTIVVSASSSERNERDSVSTSATAKMGQTKCETPYGAWKSPLTAEFVSGSSKRLGGAAVDSDGRLVWLEGRPSEAGRGVLMWEGAQSGSFPEEITPPGFNVRTLVHEYGGGAFAVKRDNVVFSNYADQRLYKQSIRGDRTPLPLTPAYENKAVRYADGIFDGRFNRLIVVREDYRQEGVEPVNDIAAVSLNGEANLEPVSLVKGKDFYMFPRLSPDGQMLAWMEWSHPNMPWDRTSIWVGKVSDDGSITNPVCVAGGDEGVVESASEPQWSPKGDLIFVSDRGNGFWNLYSWSVGGKVQSLCPMEAEFTRPAWIFGISSFGFFGDSGDQIVCAYRQRGVSHLATFDLSSGSLSPVKTRFTDIYNLFVHGNEVYFSAGSSTDTLSIVKVCLAEGKAGAGEDTVLWSSLGIDLEPYKPYFSTPRVVEFATKVEGETAFANFYPPANGYFVAPSRERPPLLVRSHGGPTLEASTTLDPAIQYWTSRGWAFADVNYGGSTGYGRAYRERLNGQWGIVDVNDCCSCAEHLAKIGEVDPKRLCIDGRSAGGYTTMATLVFKDTFSAGASLYGVSDLKCLISDTHKFESRYLDNLLGPEDVLEKNTYDRSPIHFLEKLSCPMILFQGLEDKIVPPNQARMIYEAARMKGVPIALVEYEGEQHGFRKAENIRHSLEQEMTFFARVIGGFEVADDIVPIKIDNFDD</sequence>
<evidence type="ECO:0000259" key="1">
    <source>
        <dbReference type="Pfam" id="PF00326"/>
    </source>
</evidence>
<dbReference type="InterPro" id="IPR050585">
    <property type="entry name" value="Xaa-Pro_dipeptidyl-ppase/CocE"/>
</dbReference>
<dbReference type="OrthoDB" id="416344at2759"/>
<dbReference type="GeneID" id="112290488"/>
<dbReference type="SUPFAM" id="SSF69322">
    <property type="entry name" value="Tricorn protease domain 2"/>
    <property type="match status" value="1"/>
</dbReference>
<dbReference type="EMBL" id="ABEU02000001">
    <property type="status" value="NOT_ANNOTATED_CDS"/>
    <property type="molecule type" value="Genomic_DNA"/>
</dbReference>
<feature type="domain" description="Peptidase S9 prolyl oligopeptidase catalytic" evidence="1">
    <location>
        <begin position="531"/>
        <end position="734"/>
    </location>
</feature>
<dbReference type="GO" id="GO:0006508">
    <property type="term" value="P:proteolysis"/>
    <property type="evidence" value="ECO:0007669"/>
    <property type="project" value="InterPro"/>
</dbReference>
<dbReference type="Pfam" id="PF07676">
    <property type="entry name" value="PD40"/>
    <property type="match status" value="2"/>
</dbReference>
<dbReference type="Gene3D" id="3.40.50.1820">
    <property type="entry name" value="alpha/beta hydrolase"/>
    <property type="match status" value="1"/>
</dbReference>
<dbReference type="EnsemblPlants" id="Pp3c1_10400V3.5">
    <property type="protein sequence ID" value="Pp3c1_10400V3.5"/>
    <property type="gene ID" value="Pp3c1_10400"/>
</dbReference>
<dbReference type="Proteomes" id="UP000006727">
    <property type="component" value="Chromosome 1"/>
</dbReference>
<proteinExistence type="predicted"/>
<dbReference type="SUPFAM" id="SSF53474">
    <property type="entry name" value="alpha/beta-Hydrolases"/>
    <property type="match status" value="1"/>
</dbReference>
<dbReference type="Pfam" id="PF00326">
    <property type="entry name" value="Peptidase_S9"/>
    <property type="match status" value="1"/>
</dbReference>
<dbReference type="GO" id="GO:0008236">
    <property type="term" value="F:serine-type peptidase activity"/>
    <property type="evidence" value="ECO:0007669"/>
    <property type="project" value="InterPro"/>
</dbReference>
<accession>A0A7I4FAQ5</accession>
<reference evidence="2 3" key="1">
    <citation type="journal article" date="2008" name="Science">
        <title>The Physcomitrella genome reveals evolutionary insights into the conquest of land by plants.</title>
        <authorList>
            <person name="Rensing S."/>
            <person name="Lang D."/>
            <person name="Zimmer A."/>
            <person name="Terry A."/>
            <person name="Salamov A."/>
            <person name="Shapiro H."/>
            <person name="Nishiyama T."/>
            <person name="Perroud P.-F."/>
            <person name="Lindquist E."/>
            <person name="Kamisugi Y."/>
            <person name="Tanahashi T."/>
            <person name="Sakakibara K."/>
            <person name="Fujita T."/>
            <person name="Oishi K."/>
            <person name="Shin-I T."/>
            <person name="Kuroki Y."/>
            <person name="Toyoda A."/>
            <person name="Suzuki Y."/>
            <person name="Hashimoto A."/>
            <person name="Yamaguchi K."/>
            <person name="Sugano A."/>
            <person name="Kohara Y."/>
            <person name="Fujiyama A."/>
            <person name="Anterola A."/>
            <person name="Aoki S."/>
            <person name="Ashton N."/>
            <person name="Barbazuk W.B."/>
            <person name="Barker E."/>
            <person name="Bennetzen J."/>
            <person name="Bezanilla M."/>
            <person name="Blankenship R."/>
            <person name="Cho S.H."/>
            <person name="Dutcher S."/>
            <person name="Estelle M."/>
            <person name="Fawcett J.A."/>
            <person name="Gundlach H."/>
            <person name="Hanada K."/>
            <person name="Heyl A."/>
            <person name="Hicks K.A."/>
            <person name="Hugh J."/>
            <person name="Lohr M."/>
            <person name="Mayer K."/>
            <person name="Melkozernov A."/>
            <person name="Murata T."/>
            <person name="Nelson D."/>
            <person name="Pils B."/>
            <person name="Prigge M."/>
            <person name="Reiss B."/>
            <person name="Renner T."/>
            <person name="Rombauts S."/>
            <person name="Rushton P."/>
            <person name="Sanderfoot A."/>
            <person name="Schween G."/>
            <person name="Shiu S.-H."/>
            <person name="Stueber K."/>
            <person name="Theodoulou F.L."/>
            <person name="Tu H."/>
            <person name="Van de Peer Y."/>
            <person name="Verrier P.J."/>
            <person name="Waters E."/>
            <person name="Wood A."/>
            <person name="Yang L."/>
            <person name="Cove D."/>
            <person name="Cuming A."/>
            <person name="Hasebe M."/>
            <person name="Lucas S."/>
            <person name="Mishler D.B."/>
            <person name="Reski R."/>
            <person name="Grigoriev I."/>
            <person name="Quatrano R.S."/>
            <person name="Boore J.L."/>
        </authorList>
    </citation>
    <scope>NUCLEOTIDE SEQUENCE [LARGE SCALE GENOMIC DNA]</scope>
    <source>
        <strain evidence="2 3">cv. Gransden 2004</strain>
    </source>
</reference>
<dbReference type="RefSeq" id="XP_024392541.1">
    <property type="nucleotide sequence ID" value="XM_024536773.2"/>
</dbReference>
<dbReference type="RefSeq" id="XP_024392549.1">
    <property type="nucleotide sequence ID" value="XM_024536781.2"/>
</dbReference>
<name>A0A7I4FAQ5_PHYPA</name>
<dbReference type="InterPro" id="IPR001375">
    <property type="entry name" value="Peptidase_S9_cat"/>
</dbReference>
<dbReference type="PANTHER" id="PTHR43056:SF5">
    <property type="entry name" value="PEPTIDASE S9 PROLYL OLIGOPEPTIDASE CATALYTIC DOMAIN-CONTAINING PROTEIN"/>
    <property type="match status" value="1"/>
</dbReference>
<gene>
    <name evidence="2" type="primary">LOC112290488</name>
</gene>
<dbReference type="Gramene" id="Pp3c1_10400V3.5">
    <property type="protein sequence ID" value="Pp3c1_10400V3.5"/>
    <property type="gene ID" value="Pp3c1_10400"/>
</dbReference>
<dbReference type="PANTHER" id="PTHR43056">
    <property type="entry name" value="PEPTIDASE S9 PROLYL OLIGOPEPTIDASE"/>
    <property type="match status" value="1"/>
</dbReference>
<keyword evidence="3" id="KW-1185">Reference proteome</keyword>
<dbReference type="InterPro" id="IPR011659">
    <property type="entry name" value="WD40"/>
</dbReference>